<accession>A0A7R9JJ72</accession>
<proteinExistence type="inferred from homology"/>
<dbReference type="GO" id="GO:0004185">
    <property type="term" value="F:serine-type carboxypeptidase activity"/>
    <property type="evidence" value="ECO:0007669"/>
    <property type="project" value="InterPro"/>
</dbReference>
<dbReference type="PROSITE" id="PS00560">
    <property type="entry name" value="CARBOXYPEPT_SER_HIS"/>
    <property type="match status" value="1"/>
</dbReference>
<evidence type="ECO:0000256" key="1">
    <source>
        <dbReference type="ARBA" id="ARBA00009431"/>
    </source>
</evidence>
<dbReference type="InterPro" id="IPR033124">
    <property type="entry name" value="Ser_caboxypep_his_AS"/>
</dbReference>
<dbReference type="Pfam" id="PF00450">
    <property type="entry name" value="Peptidase_S10"/>
    <property type="match status" value="1"/>
</dbReference>
<dbReference type="Gene3D" id="3.40.50.1820">
    <property type="entry name" value="alpha/beta hydrolase"/>
    <property type="match status" value="1"/>
</dbReference>
<dbReference type="SUPFAM" id="SSF53474">
    <property type="entry name" value="alpha/beta-Hydrolases"/>
    <property type="match status" value="1"/>
</dbReference>
<dbReference type="InterPro" id="IPR029058">
    <property type="entry name" value="AB_hydrolase_fold"/>
</dbReference>
<dbReference type="AlphaFoldDB" id="A0A7R9JJ72"/>
<dbReference type="GO" id="GO:0006508">
    <property type="term" value="P:proteolysis"/>
    <property type="evidence" value="ECO:0007669"/>
    <property type="project" value="InterPro"/>
</dbReference>
<gene>
    <name evidence="2" type="ORF">TCMB3V08_LOCUS12798</name>
</gene>
<comment type="similarity">
    <text evidence="1">Belongs to the peptidase S10 family.</text>
</comment>
<protein>
    <submittedName>
        <fullName evidence="2">(California timema) hypothetical protein</fullName>
    </submittedName>
</protein>
<dbReference type="InterPro" id="IPR001563">
    <property type="entry name" value="Peptidase_S10"/>
</dbReference>
<evidence type="ECO:0000313" key="2">
    <source>
        <dbReference type="EMBL" id="CAD7580265.1"/>
    </source>
</evidence>
<dbReference type="EMBL" id="OE198239">
    <property type="protein sequence ID" value="CAD7580265.1"/>
    <property type="molecule type" value="Genomic_DNA"/>
</dbReference>
<sequence>MRSLEFTSREEYLSAERHKWYVDGELAGYVKKGGNLTEIMVRGAGHNVPLYVPRQAFDLIYRITRNDLPWSGGPSSTTQLSLHPVRMSVMSEKKQIYRARVVFHE</sequence>
<reference evidence="2" key="1">
    <citation type="submission" date="2020-11" db="EMBL/GenBank/DDBJ databases">
        <authorList>
            <person name="Tran Van P."/>
        </authorList>
    </citation>
    <scope>NUCLEOTIDE SEQUENCE</scope>
</reference>
<name>A0A7R9JJ72_TIMCA</name>
<organism evidence="2">
    <name type="scientific">Timema californicum</name>
    <name type="common">California timema</name>
    <name type="synonym">Walking stick</name>
    <dbReference type="NCBI Taxonomy" id="61474"/>
    <lineage>
        <taxon>Eukaryota</taxon>
        <taxon>Metazoa</taxon>
        <taxon>Ecdysozoa</taxon>
        <taxon>Arthropoda</taxon>
        <taxon>Hexapoda</taxon>
        <taxon>Insecta</taxon>
        <taxon>Pterygota</taxon>
        <taxon>Neoptera</taxon>
        <taxon>Polyneoptera</taxon>
        <taxon>Phasmatodea</taxon>
        <taxon>Timematodea</taxon>
        <taxon>Timematoidea</taxon>
        <taxon>Timematidae</taxon>
        <taxon>Timema</taxon>
    </lineage>
</organism>